<sequence>MMWDLTSIPCKHAISAIYKLRHFLEDYVHVYYRKKTYMEVYKHLVYPVPSHCDWVQTGYDPILPSLIRKQPKRPKKLRKMDADEPRNPFKATRKNIPVSCGKCLKQGHNISSYKNAPHPKSKRFKSTQANSSNAHATNVEGPFATTVAGSGRDTTQKGREKDAIGGARLELELEEEQLLGIEQELEEVQLLGLELEDQQLLGIELELEVVQLPGMELEEQ</sequence>
<accession>A0ABC8URG5</accession>
<comment type="caution">
    <text evidence="2">The sequence shown here is derived from an EMBL/GenBank/DDBJ whole genome shotgun (WGS) entry which is preliminary data.</text>
</comment>
<organism evidence="2 3">
    <name type="scientific">Ilex paraguariensis</name>
    <name type="common">yerba mate</name>
    <dbReference type="NCBI Taxonomy" id="185542"/>
    <lineage>
        <taxon>Eukaryota</taxon>
        <taxon>Viridiplantae</taxon>
        <taxon>Streptophyta</taxon>
        <taxon>Embryophyta</taxon>
        <taxon>Tracheophyta</taxon>
        <taxon>Spermatophyta</taxon>
        <taxon>Magnoliopsida</taxon>
        <taxon>eudicotyledons</taxon>
        <taxon>Gunneridae</taxon>
        <taxon>Pentapetalae</taxon>
        <taxon>asterids</taxon>
        <taxon>campanulids</taxon>
        <taxon>Aquifoliales</taxon>
        <taxon>Aquifoliaceae</taxon>
        <taxon>Ilex</taxon>
    </lineage>
</organism>
<dbReference type="EMBL" id="CAUOFW020008724">
    <property type="protein sequence ID" value="CAK9183661.1"/>
    <property type="molecule type" value="Genomic_DNA"/>
</dbReference>
<name>A0ABC8URG5_9AQUA</name>
<evidence type="ECO:0000313" key="3">
    <source>
        <dbReference type="Proteomes" id="UP001642360"/>
    </source>
</evidence>
<dbReference type="AlphaFoldDB" id="A0ABC8URG5"/>
<dbReference type="Proteomes" id="UP001642360">
    <property type="component" value="Unassembled WGS sequence"/>
</dbReference>
<keyword evidence="3" id="KW-1185">Reference proteome</keyword>
<proteinExistence type="predicted"/>
<gene>
    <name evidence="2" type="ORF">ILEXP_LOCUS53949</name>
</gene>
<protein>
    <recommendedName>
        <fullName evidence="4">Zinc finger PMZ-type domain-containing protein</fullName>
    </recommendedName>
</protein>
<reference evidence="2 3" key="1">
    <citation type="submission" date="2024-02" db="EMBL/GenBank/DDBJ databases">
        <authorList>
            <person name="Vignale AGUSTIN F."/>
            <person name="Sosa J E."/>
            <person name="Modenutti C."/>
        </authorList>
    </citation>
    <scope>NUCLEOTIDE SEQUENCE [LARGE SCALE GENOMIC DNA]</scope>
</reference>
<evidence type="ECO:0000313" key="2">
    <source>
        <dbReference type="EMBL" id="CAK9183661.1"/>
    </source>
</evidence>
<feature type="region of interest" description="Disordered" evidence="1">
    <location>
        <begin position="143"/>
        <end position="162"/>
    </location>
</feature>
<evidence type="ECO:0008006" key="4">
    <source>
        <dbReference type="Google" id="ProtNLM"/>
    </source>
</evidence>
<evidence type="ECO:0000256" key="1">
    <source>
        <dbReference type="SAM" id="MobiDB-lite"/>
    </source>
</evidence>
<feature type="region of interest" description="Disordered" evidence="1">
    <location>
        <begin position="71"/>
        <end position="91"/>
    </location>
</feature>